<dbReference type="Gene3D" id="2.60.40.4350">
    <property type="match status" value="1"/>
</dbReference>
<name>A0ABU5S3L1_9BACT</name>
<evidence type="ECO:0000313" key="1">
    <source>
        <dbReference type="EMBL" id="MEA5402995.1"/>
    </source>
</evidence>
<evidence type="ECO:0000313" key="2">
    <source>
        <dbReference type="Proteomes" id="UP001303899"/>
    </source>
</evidence>
<protein>
    <submittedName>
        <fullName evidence="1">Type III-B CRISPR module-associated protein Cmr3</fullName>
    </submittedName>
</protein>
<accession>A0ABU5S3L1</accession>
<gene>
    <name evidence="1" type="primary">cmr3</name>
    <name evidence="1" type="ORF">VB776_08720</name>
</gene>
<dbReference type="InterPro" id="IPR019117">
    <property type="entry name" value="CRISPR-assoc_protein_Cmr3"/>
</dbReference>
<dbReference type="EMBL" id="JAYGIL010000008">
    <property type="protein sequence ID" value="MEA5402995.1"/>
    <property type="molecule type" value="Genomic_DNA"/>
</dbReference>
<dbReference type="InterPro" id="IPR010165">
    <property type="entry name" value="CRISPR-Cmr3_IIIB"/>
</dbReference>
<comment type="caution">
    <text evidence="1">The sequence shown here is derived from an EMBL/GenBank/DDBJ whole genome shotgun (WGS) entry which is preliminary data.</text>
</comment>
<keyword evidence="2" id="KW-1185">Reference proteome</keyword>
<dbReference type="NCBIfam" id="TIGR01888">
    <property type="entry name" value="cas_cmr3"/>
    <property type="match status" value="1"/>
</dbReference>
<dbReference type="Gene3D" id="3.30.70.2940">
    <property type="match status" value="1"/>
</dbReference>
<proteinExistence type="predicted"/>
<organism evidence="1 2">
    <name type="scientific">Arcicella gelida</name>
    <dbReference type="NCBI Taxonomy" id="2984195"/>
    <lineage>
        <taxon>Bacteria</taxon>
        <taxon>Pseudomonadati</taxon>
        <taxon>Bacteroidota</taxon>
        <taxon>Cytophagia</taxon>
        <taxon>Cytophagales</taxon>
        <taxon>Flectobacillaceae</taxon>
        <taxon>Arcicella</taxon>
    </lineage>
</organism>
<sequence length="348" mass="39531">MNKSYLFIQPLDTLFFRSGKPFSKGEEAFVDSSMVIPYPSVIWGALFTSLCINSGEERLQKFSIKDEDLQKLQVHHIYLHNPVLGKTLIPAPLDLFVDDKREYFFTEKYINNTLSNVPFSTLLKPSIKDTEREENLFINVEDLFESYTARQNYRTTVYTPDNFSTKNPKVGIALSKTSRTTVNEQFYKVEMVEFAKNWGFLVEYESNYAFDNGILKLGGEGKLASFKKIEQPKIPISSTDIEQAKYVKVYIQSPTFWESGDGIEELNNIDGFELVSASIGKYLSIGGFDVNKKEPKSMKKAVPAGSIYLFKKENNNSNLADIIKTLITDNTANCNGFGKFQVIPFKAN</sequence>
<dbReference type="Pfam" id="PF09700">
    <property type="entry name" value="Cas_Cmr3"/>
    <property type="match status" value="1"/>
</dbReference>
<dbReference type="RefSeq" id="WP_323328091.1">
    <property type="nucleotide sequence ID" value="NZ_JAYGIL010000008.1"/>
</dbReference>
<dbReference type="Proteomes" id="UP001303899">
    <property type="component" value="Unassembled WGS sequence"/>
</dbReference>
<reference evidence="1 2" key="1">
    <citation type="submission" date="2023-12" db="EMBL/GenBank/DDBJ databases">
        <title>Novel species of the genus Arcicella isolated from rivers.</title>
        <authorList>
            <person name="Lu H."/>
        </authorList>
    </citation>
    <scope>NUCLEOTIDE SEQUENCE [LARGE SCALE GENOMIC DNA]</scope>
    <source>
        <strain evidence="1 2">DC2W</strain>
    </source>
</reference>